<name>A0ABN8I5Z3_9NEOP</name>
<accession>A0ABN8I5Z3</accession>
<sequence>MLFQKSCCSFVLLLVALSIASALGESGGDKPEVSGDQPKKEEPGRHPNGYHREENKLNSIVRCNYTSEGPRSCASCKNLLLCSHFNVGVLAPCVGKRNHCNDGHCSETPSAKCNSTSDERHFQRWSIFHLG</sequence>
<reference evidence="3" key="1">
    <citation type="submission" date="2022-03" db="EMBL/GenBank/DDBJ databases">
        <authorList>
            <person name="Martin H S."/>
        </authorList>
    </citation>
    <scope>NUCLEOTIDE SEQUENCE</scope>
</reference>
<feature type="compositionally biased region" description="Basic and acidic residues" evidence="1">
    <location>
        <begin position="27"/>
        <end position="53"/>
    </location>
</feature>
<feature type="signal peptide" evidence="2">
    <location>
        <begin position="1"/>
        <end position="22"/>
    </location>
</feature>
<evidence type="ECO:0000256" key="1">
    <source>
        <dbReference type="SAM" id="MobiDB-lite"/>
    </source>
</evidence>
<dbReference type="Proteomes" id="UP000837857">
    <property type="component" value="Chromosome 15"/>
</dbReference>
<keyword evidence="2" id="KW-0732">Signal</keyword>
<organism evidence="3 4">
    <name type="scientific">Iphiclides podalirius</name>
    <name type="common">scarce swallowtail</name>
    <dbReference type="NCBI Taxonomy" id="110791"/>
    <lineage>
        <taxon>Eukaryota</taxon>
        <taxon>Metazoa</taxon>
        <taxon>Ecdysozoa</taxon>
        <taxon>Arthropoda</taxon>
        <taxon>Hexapoda</taxon>
        <taxon>Insecta</taxon>
        <taxon>Pterygota</taxon>
        <taxon>Neoptera</taxon>
        <taxon>Endopterygota</taxon>
        <taxon>Lepidoptera</taxon>
        <taxon>Glossata</taxon>
        <taxon>Ditrysia</taxon>
        <taxon>Papilionoidea</taxon>
        <taxon>Papilionidae</taxon>
        <taxon>Papilioninae</taxon>
        <taxon>Iphiclides</taxon>
    </lineage>
</organism>
<evidence type="ECO:0000313" key="3">
    <source>
        <dbReference type="EMBL" id="CAH2043572.1"/>
    </source>
</evidence>
<feature type="chain" id="PRO_5046412368" evidence="2">
    <location>
        <begin position="23"/>
        <end position="131"/>
    </location>
</feature>
<feature type="non-terminal residue" evidence="3">
    <location>
        <position position="131"/>
    </location>
</feature>
<evidence type="ECO:0000256" key="2">
    <source>
        <dbReference type="SAM" id="SignalP"/>
    </source>
</evidence>
<protein>
    <submittedName>
        <fullName evidence="3">Uncharacterized protein</fullName>
    </submittedName>
</protein>
<feature type="region of interest" description="Disordered" evidence="1">
    <location>
        <begin position="24"/>
        <end position="53"/>
    </location>
</feature>
<gene>
    <name evidence="3" type="ORF">IPOD504_LOCUS4355</name>
</gene>
<keyword evidence="4" id="KW-1185">Reference proteome</keyword>
<dbReference type="EMBL" id="OW152827">
    <property type="protein sequence ID" value="CAH2043572.1"/>
    <property type="molecule type" value="Genomic_DNA"/>
</dbReference>
<proteinExistence type="predicted"/>
<evidence type="ECO:0000313" key="4">
    <source>
        <dbReference type="Proteomes" id="UP000837857"/>
    </source>
</evidence>